<gene>
    <name evidence="2" type="ORF">S03H2_17399</name>
</gene>
<organism evidence="2">
    <name type="scientific">marine sediment metagenome</name>
    <dbReference type="NCBI Taxonomy" id="412755"/>
    <lineage>
        <taxon>unclassified sequences</taxon>
        <taxon>metagenomes</taxon>
        <taxon>ecological metagenomes</taxon>
    </lineage>
</organism>
<feature type="transmembrane region" description="Helical" evidence="1">
    <location>
        <begin position="12"/>
        <end position="33"/>
    </location>
</feature>
<protein>
    <submittedName>
        <fullName evidence="2">Uncharacterized protein</fullName>
    </submittedName>
</protein>
<keyword evidence="1" id="KW-0812">Transmembrane</keyword>
<comment type="caution">
    <text evidence="2">The sequence shown here is derived from an EMBL/GenBank/DDBJ whole genome shotgun (WGS) entry which is preliminary data.</text>
</comment>
<dbReference type="EMBL" id="BARU01008971">
    <property type="protein sequence ID" value="GAH46474.1"/>
    <property type="molecule type" value="Genomic_DNA"/>
</dbReference>
<sequence length="52" mass="6230">MWDSLKEVWPKTFLTTTVLLIAYGLFCGVRMVLKDERKRRSDKKKDRQNSLK</sequence>
<proteinExistence type="predicted"/>
<dbReference type="AlphaFoldDB" id="X1GY06"/>
<accession>X1GY06</accession>
<name>X1GY06_9ZZZZ</name>
<keyword evidence="1" id="KW-0472">Membrane</keyword>
<reference evidence="2" key="1">
    <citation type="journal article" date="2014" name="Front. Microbiol.">
        <title>High frequency of phylogenetically diverse reductive dehalogenase-homologous genes in deep subseafloor sedimentary metagenomes.</title>
        <authorList>
            <person name="Kawai M."/>
            <person name="Futagami T."/>
            <person name="Toyoda A."/>
            <person name="Takaki Y."/>
            <person name="Nishi S."/>
            <person name="Hori S."/>
            <person name="Arai W."/>
            <person name="Tsubouchi T."/>
            <person name="Morono Y."/>
            <person name="Uchiyama I."/>
            <person name="Ito T."/>
            <person name="Fujiyama A."/>
            <person name="Inagaki F."/>
            <person name="Takami H."/>
        </authorList>
    </citation>
    <scope>NUCLEOTIDE SEQUENCE</scope>
    <source>
        <strain evidence="2">Expedition CK06-06</strain>
    </source>
</reference>
<evidence type="ECO:0000256" key="1">
    <source>
        <dbReference type="SAM" id="Phobius"/>
    </source>
</evidence>
<keyword evidence="1" id="KW-1133">Transmembrane helix</keyword>
<evidence type="ECO:0000313" key="2">
    <source>
        <dbReference type="EMBL" id="GAH46474.1"/>
    </source>
</evidence>